<feature type="transmembrane region" description="Helical" evidence="6">
    <location>
        <begin position="112"/>
        <end position="132"/>
    </location>
</feature>
<dbReference type="InterPro" id="IPR011990">
    <property type="entry name" value="TPR-like_helical_dom_sf"/>
</dbReference>
<dbReference type="SUPFAM" id="SSF48452">
    <property type="entry name" value="TPR-like"/>
    <property type="match status" value="1"/>
</dbReference>
<feature type="transmembrane region" description="Helical" evidence="6">
    <location>
        <begin position="186"/>
        <end position="205"/>
    </location>
</feature>
<evidence type="ECO:0000256" key="1">
    <source>
        <dbReference type="ARBA" id="ARBA00004141"/>
    </source>
</evidence>
<proteinExistence type="predicted"/>
<evidence type="ECO:0000256" key="5">
    <source>
        <dbReference type="SAM" id="MobiDB-lite"/>
    </source>
</evidence>
<keyword evidence="4 6" id="KW-0472">Membrane</keyword>
<protein>
    <recommendedName>
        <fullName evidence="7">O-antigen ligase-related domain-containing protein</fullName>
    </recommendedName>
</protein>
<feature type="transmembrane region" description="Helical" evidence="6">
    <location>
        <begin position="144"/>
        <end position="166"/>
    </location>
</feature>
<sequence>MMSKAIPATRMPQRQVPRPAAIPPARRRAATAALWLLIASSIVFLPDAFVRWFLPKDALAAIAVALASVAVARGRLPRWFVAAASSALALALLSVLISAAPGVQLMGRWPRYEGLVTLPVYFGALWAGARLLGPGAPADSLRTLVRAIATAAIALGLVSLLEAVGARPIATDLARPGSLTGNATDQGVLGAIFCAMLMLPVLRAWTNPRTGLAERVWLSTALVLAVATVILSASRAGLLAAVLVLGILMALEIVRSSGRQRLRLVGIATLAGMLLIGGALAVPFTRNRVLGASPLSTQSLEGRFTFWSDAAGVVAEHPLGVGVSGFLNANAGNSTSESVLDSPHNGVLQVLLAGGIPLLIVVGGLFITAAVFGLRSWRRLPNAEPTAAMRGPAASPKTDAARRDVLAGSLAALGGFGVALLTHFTAPSTTIVAALLLGILVAGRPEGGLRIRLRSSSQRRTAAAGRSILLAVWSIWLIVVVSAEVPLATGVEHAARGEIAAAESAFSTASAIRPWDADLSGIAAQSFAAAADAGVPGASARAIDWAERSRVGLPHTVATERALAVGQFTEGDVAGAAKTLAPLVELAPQDAAIAVQNAIVLYTNQDAAGARREVERALKLDPDNEVALQLAAILRTQPE</sequence>
<evidence type="ECO:0000256" key="3">
    <source>
        <dbReference type="ARBA" id="ARBA00022989"/>
    </source>
</evidence>
<organism evidence="8 9">
    <name type="scientific">Cryobacterium luteum</name>
    <dbReference type="NCBI Taxonomy" id="1424661"/>
    <lineage>
        <taxon>Bacteria</taxon>
        <taxon>Bacillati</taxon>
        <taxon>Actinomycetota</taxon>
        <taxon>Actinomycetes</taxon>
        <taxon>Micrococcales</taxon>
        <taxon>Microbacteriaceae</taxon>
        <taxon>Cryobacterium</taxon>
    </lineage>
</organism>
<evidence type="ECO:0000313" key="9">
    <source>
        <dbReference type="Proteomes" id="UP000297654"/>
    </source>
</evidence>
<feature type="transmembrane region" description="Helical" evidence="6">
    <location>
        <begin position="79"/>
        <end position="100"/>
    </location>
</feature>
<feature type="transmembrane region" description="Helical" evidence="6">
    <location>
        <begin position="54"/>
        <end position="72"/>
    </location>
</feature>
<feature type="transmembrane region" description="Helical" evidence="6">
    <location>
        <begin position="405"/>
        <end position="424"/>
    </location>
</feature>
<dbReference type="InterPro" id="IPR051533">
    <property type="entry name" value="WaaL-like"/>
</dbReference>
<dbReference type="Proteomes" id="UP000297654">
    <property type="component" value="Unassembled WGS sequence"/>
</dbReference>
<reference evidence="8 9" key="1">
    <citation type="submission" date="2019-03" db="EMBL/GenBank/DDBJ databases">
        <title>Genomics of glacier-inhabiting Cryobacterium strains.</title>
        <authorList>
            <person name="Liu Q."/>
            <person name="Xin Y.-H."/>
        </authorList>
    </citation>
    <scope>NUCLEOTIDE SEQUENCE [LARGE SCALE GENOMIC DNA]</scope>
    <source>
        <strain evidence="8 9">Hh15</strain>
    </source>
</reference>
<evidence type="ECO:0000256" key="4">
    <source>
        <dbReference type="ARBA" id="ARBA00023136"/>
    </source>
</evidence>
<feature type="transmembrane region" description="Helical" evidence="6">
    <location>
        <begin position="237"/>
        <end position="255"/>
    </location>
</feature>
<comment type="caution">
    <text evidence="8">The sequence shown here is derived from an EMBL/GenBank/DDBJ whole genome shotgun (WGS) entry which is preliminary data.</text>
</comment>
<accession>A0A5F0D2D3</accession>
<name>A0A5F0D2D3_9MICO</name>
<evidence type="ECO:0000259" key="7">
    <source>
        <dbReference type="Pfam" id="PF04932"/>
    </source>
</evidence>
<dbReference type="GO" id="GO:0016020">
    <property type="term" value="C:membrane"/>
    <property type="evidence" value="ECO:0007669"/>
    <property type="project" value="UniProtKB-SubCell"/>
</dbReference>
<dbReference type="AlphaFoldDB" id="A0A5F0D2D3"/>
<dbReference type="Gene3D" id="1.25.40.10">
    <property type="entry name" value="Tetratricopeptide repeat domain"/>
    <property type="match status" value="1"/>
</dbReference>
<evidence type="ECO:0000256" key="2">
    <source>
        <dbReference type="ARBA" id="ARBA00022692"/>
    </source>
</evidence>
<keyword evidence="9" id="KW-1185">Reference proteome</keyword>
<dbReference type="PANTHER" id="PTHR37422">
    <property type="entry name" value="TEICHURONIC ACID BIOSYNTHESIS PROTEIN TUAE"/>
    <property type="match status" value="1"/>
</dbReference>
<feature type="region of interest" description="Disordered" evidence="5">
    <location>
        <begin position="1"/>
        <end position="23"/>
    </location>
</feature>
<gene>
    <name evidence="8" type="ORF">E3O10_14245</name>
</gene>
<feature type="transmembrane region" description="Helical" evidence="6">
    <location>
        <begin position="350"/>
        <end position="374"/>
    </location>
</feature>
<feature type="transmembrane region" description="Helical" evidence="6">
    <location>
        <begin position="430"/>
        <end position="447"/>
    </location>
</feature>
<dbReference type="Pfam" id="PF04932">
    <property type="entry name" value="Wzy_C"/>
    <property type="match status" value="1"/>
</dbReference>
<dbReference type="PANTHER" id="PTHR37422:SF13">
    <property type="entry name" value="LIPOPOLYSACCHARIDE BIOSYNTHESIS PROTEIN PA4999-RELATED"/>
    <property type="match status" value="1"/>
</dbReference>
<evidence type="ECO:0000313" key="8">
    <source>
        <dbReference type="EMBL" id="TFB86766.1"/>
    </source>
</evidence>
<dbReference type="OrthoDB" id="5121366at2"/>
<comment type="subcellular location">
    <subcellularLocation>
        <location evidence="1">Membrane</location>
        <topology evidence="1">Multi-pass membrane protein</topology>
    </subcellularLocation>
</comment>
<keyword evidence="2 6" id="KW-0812">Transmembrane</keyword>
<feature type="transmembrane region" description="Helical" evidence="6">
    <location>
        <begin position="262"/>
        <end position="284"/>
    </location>
</feature>
<keyword evidence="3 6" id="KW-1133">Transmembrane helix</keyword>
<dbReference type="InterPro" id="IPR007016">
    <property type="entry name" value="O-antigen_ligase-rel_domated"/>
</dbReference>
<feature type="domain" description="O-antigen ligase-related" evidence="7">
    <location>
        <begin position="221"/>
        <end position="361"/>
    </location>
</feature>
<feature type="transmembrane region" description="Helical" evidence="6">
    <location>
        <begin position="212"/>
        <end position="231"/>
    </location>
</feature>
<feature type="transmembrane region" description="Helical" evidence="6">
    <location>
        <begin position="468"/>
        <end position="488"/>
    </location>
</feature>
<dbReference type="EMBL" id="SOFF01000033">
    <property type="protein sequence ID" value="TFB86766.1"/>
    <property type="molecule type" value="Genomic_DNA"/>
</dbReference>
<evidence type="ECO:0000256" key="6">
    <source>
        <dbReference type="SAM" id="Phobius"/>
    </source>
</evidence>